<evidence type="ECO:0000256" key="6">
    <source>
        <dbReference type="ARBA" id="ARBA00022777"/>
    </source>
</evidence>
<evidence type="ECO:0000256" key="3">
    <source>
        <dbReference type="ARBA" id="ARBA00017267"/>
    </source>
</evidence>
<evidence type="ECO:0000256" key="9">
    <source>
        <dbReference type="ARBA" id="ARBA00049063"/>
    </source>
</evidence>
<feature type="site" description="Transition state stabilizer" evidence="11">
    <location>
        <position position="38"/>
    </location>
</feature>
<feature type="binding site" evidence="10">
    <location>
        <begin position="29"/>
        <end position="33"/>
    </location>
    <ligand>
        <name>ATP</name>
        <dbReference type="ChEBI" id="CHEBI:30616"/>
    </ligand>
</feature>
<reference evidence="14 16" key="2">
    <citation type="journal article" date="2019" name="Nat. Microbiol.">
        <title>Wide diversity of methane and short-chain alkane metabolisms in uncultured archaea.</title>
        <authorList>
            <person name="Borrel G."/>
            <person name="Adam P.S."/>
            <person name="McKay L.J."/>
            <person name="Chen L.X."/>
            <person name="Sierra-Garcia I.N."/>
            <person name="Sieber C.M."/>
            <person name="Letourneur Q."/>
            <person name="Ghozlane A."/>
            <person name="Andersen G.L."/>
            <person name="Li W.J."/>
            <person name="Hallam S.J."/>
            <person name="Muyzer G."/>
            <person name="de Oliveira V.M."/>
            <person name="Inskeep W.P."/>
            <person name="Banfield J.F."/>
            <person name="Gribaldo S."/>
        </authorList>
    </citation>
    <scope>NUCLEOTIDE SEQUENCE [LARGE SCALE GENOMIC DNA]</scope>
    <source>
        <strain evidence="14">NM4</strain>
    </source>
</reference>
<sequence length="269" mass="29195">MHLSTGTGWTNIKIVVLHKFPVEKAVFIKIGGSLITDKKSGALTVKEKIISDIGADLADIIEERRVILANGAGSFGHPVVKRYGIDKNGMNAGGISKVCSSVDHLNRVIVRSLVEMGIPAVSFPPRSFVYRDSGGNFVLFKEPIANMLKIGVVPVAYGDLIFDERKGSSVISGDDIPLLISDLIDTAVFLIDMPGIINERGEVVRRMDERHIDILKEDHEVDVTGGILSKVKKGFLLRKIGIRVIISGFSKKGDIKSALRGELGTELIP</sequence>
<evidence type="ECO:0000256" key="5">
    <source>
        <dbReference type="ARBA" id="ARBA00022741"/>
    </source>
</evidence>
<dbReference type="Proteomes" id="UP000316217">
    <property type="component" value="Unassembled WGS sequence"/>
</dbReference>
<feature type="binding site" evidence="10">
    <location>
        <position position="77"/>
    </location>
    <ligand>
        <name>substrate</name>
    </ligand>
</feature>
<keyword evidence="8" id="KW-0414">Isoprene biosynthesis</keyword>
<dbReference type="EMBL" id="RXII01000102">
    <property type="protein sequence ID" value="RZN59671.1"/>
    <property type="molecule type" value="Genomic_DNA"/>
</dbReference>
<dbReference type="InterPro" id="IPR001048">
    <property type="entry name" value="Asp/Glu/Uridylate_kinase"/>
</dbReference>
<dbReference type="PANTHER" id="PTHR43654">
    <property type="entry name" value="GLUTAMATE 5-KINASE"/>
    <property type="match status" value="1"/>
</dbReference>
<dbReference type="GO" id="GO:0005524">
    <property type="term" value="F:ATP binding"/>
    <property type="evidence" value="ECO:0007669"/>
    <property type="project" value="UniProtKB-KW"/>
</dbReference>
<evidence type="ECO:0000313" key="14">
    <source>
        <dbReference type="EMBL" id="RZN59671.1"/>
    </source>
</evidence>
<comment type="caution">
    <text evidence="13">The sequence shown here is derived from an EMBL/GenBank/DDBJ whole genome shotgun (WGS) entry which is preliminary data.</text>
</comment>
<evidence type="ECO:0000313" key="15">
    <source>
        <dbReference type="Proteomes" id="UP000277582"/>
    </source>
</evidence>
<dbReference type="InterPro" id="IPR024192">
    <property type="entry name" value="Fosfomycin_R_FomA-type"/>
</dbReference>
<reference evidence="13 15" key="1">
    <citation type="submission" date="2018-10" db="EMBL/GenBank/DDBJ databases">
        <title>Co-occurring genomic capacity for anaerobic methane metabolism and dissimilatory sulfite reduction discovered in the Korarchaeota.</title>
        <authorList>
            <person name="Mckay L.J."/>
            <person name="Dlakic M."/>
            <person name="Fields M.W."/>
            <person name="Delmont T.O."/>
            <person name="Eren A.M."/>
            <person name="Jay Z.J."/>
            <person name="Klingelsmith K.B."/>
            <person name="Rusch D.B."/>
            <person name="Inskeep W.P."/>
        </authorList>
    </citation>
    <scope>NUCLEOTIDE SEQUENCE [LARGE SCALE GENOMIC DNA]</scope>
    <source>
        <strain evidence="13 15">MDKW</strain>
    </source>
</reference>
<accession>A0A429GQQ2</accession>
<evidence type="ECO:0000256" key="4">
    <source>
        <dbReference type="ARBA" id="ARBA00022679"/>
    </source>
</evidence>
<dbReference type="GO" id="GO:0102043">
    <property type="term" value="F:isopentenyl phosphate kinase activity"/>
    <property type="evidence" value="ECO:0007669"/>
    <property type="project" value="UniProtKB-EC"/>
</dbReference>
<feature type="binding site" evidence="10">
    <location>
        <position position="173"/>
    </location>
    <ligand>
        <name>substrate</name>
    </ligand>
</feature>
<feature type="domain" description="Aspartate/glutamate/uridylate kinase" evidence="12">
    <location>
        <begin position="26"/>
        <end position="246"/>
    </location>
</feature>
<feature type="binding site" evidence="10">
    <location>
        <position position="230"/>
    </location>
    <ligand>
        <name>ATP</name>
        <dbReference type="ChEBI" id="CHEBI:30616"/>
    </ligand>
</feature>
<keyword evidence="15" id="KW-1185">Reference proteome</keyword>
<evidence type="ECO:0000256" key="1">
    <source>
        <dbReference type="ARBA" id="ARBA00010540"/>
    </source>
</evidence>
<keyword evidence="4" id="KW-0808">Transferase</keyword>
<dbReference type="GO" id="GO:0005829">
    <property type="term" value="C:cytosol"/>
    <property type="evidence" value="ECO:0007669"/>
    <property type="project" value="TreeGrafter"/>
</dbReference>
<evidence type="ECO:0000256" key="11">
    <source>
        <dbReference type="PIRSR" id="PIRSR016496-2"/>
    </source>
</evidence>
<comment type="similarity">
    <text evidence="1">Belongs to the isopentenyl phosphate kinase family.</text>
</comment>
<feature type="binding site" evidence="10">
    <location>
        <position position="73"/>
    </location>
    <ligand>
        <name>ATP</name>
        <dbReference type="ChEBI" id="CHEBI:30616"/>
    </ligand>
</feature>
<dbReference type="NCBIfam" id="NF040647">
    <property type="entry name" value="IPPK_Arch"/>
    <property type="match status" value="1"/>
</dbReference>
<dbReference type="PIRSF" id="PIRSF016496">
    <property type="entry name" value="Kin_FomA"/>
    <property type="match status" value="1"/>
</dbReference>
<feature type="binding site" evidence="10">
    <location>
        <position position="192"/>
    </location>
    <ligand>
        <name>ATP</name>
        <dbReference type="ChEBI" id="CHEBI:30616"/>
    </ligand>
</feature>
<dbReference type="GO" id="GO:0016301">
    <property type="term" value="F:kinase activity"/>
    <property type="evidence" value="ECO:0007669"/>
    <property type="project" value="UniProtKB-KW"/>
</dbReference>
<keyword evidence="6" id="KW-0418">Kinase</keyword>
<evidence type="ECO:0000313" key="13">
    <source>
        <dbReference type="EMBL" id="RSN76175.1"/>
    </source>
</evidence>
<evidence type="ECO:0000256" key="8">
    <source>
        <dbReference type="ARBA" id="ARBA00023229"/>
    </source>
</evidence>
<dbReference type="EC" id="2.7.4.26" evidence="2"/>
<keyword evidence="5 10" id="KW-0547">Nucleotide-binding</keyword>
<dbReference type="Pfam" id="PF00696">
    <property type="entry name" value="AA_kinase"/>
    <property type="match status" value="1"/>
</dbReference>
<protein>
    <recommendedName>
        <fullName evidence="3">Isopentenyl phosphate kinase</fullName>
        <ecNumber evidence="2">2.7.4.26</ecNumber>
    </recommendedName>
</protein>
<gene>
    <name evidence="13" type="ORF">D6D85_04270</name>
    <name evidence="14" type="ORF">EF810_06535</name>
</gene>
<dbReference type="PANTHER" id="PTHR43654:SF1">
    <property type="entry name" value="ISOPENTENYL PHOSPHATE KINASE"/>
    <property type="match status" value="1"/>
</dbReference>
<dbReference type="AlphaFoldDB" id="A0A429GQQ2"/>
<evidence type="ECO:0000256" key="10">
    <source>
        <dbReference type="PIRSR" id="PIRSR016496-1"/>
    </source>
</evidence>
<evidence type="ECO:0000256" key="7">
    <source>
        <dbReference type="ARBA" id="ARBA00022840"/>
    </source>
</evidence>
<dbReference type="Gene3D" id="3.40.1160.10">
    <property type="entry name" value="Acetylglutamate kinase-like"/>
    <property type="match status" value="1"/>
</dbReference>
<evidence type="ECO:0000259" key="12">
    <source>
        <dbReference type="Pfam" id="PF00696"/>
    </source>
</evidence>
<comment type="catalytic activity">
    <reaction evidence="9">
        <text>isopentenyl phosphate + ATP = isopentenyl diphosphate + ADP</text>
        <dbReference type="Rhea" id="RHEA:33963"/>
        <dbReference type="ChEBI" id="CHEBI:30616"/>
        <dbReference type="ChEBI" id="CHEBI:65078"/>
        <dbReference type="ChEBI" id="CHEBI:128769"/>
        <dbReference type="ChEBI" id="CHEBI:456216"/>
        <dbReference type="EC" id="2.7.4.26"/>
    </reaction>
</comment>
<dbReference type="SUPFAM" id="SSF53633">
    <property type="entry name" value="Carbamate kinase-like"/>
    <property type="match status" value="1"/>
</dbReference>
<evidence type="ECO:0000256" key="2">
    <source>
        <dbReference type="ARBA" id="ARBA00012908"/>
    </source>
</evidence>
<dbReference type="Proteomes" id="UP000277582">
    <property type="component" value="Unassembled WGS sequence"/>
</dbReference>
<proteinExistence type="inferred from homology"/>
<evidence type="ECO:0000313" key="16">
    <source>
        <dbReference type="Proteomes" id="UP000316217"/>
    </source>
</evidence>
<name>A0A429GQQ2_9CREN</name>
<dbReference type="InterPro" id="IPR036393">
    <property type="entry name" value="AceGlu_kinase-like_sf"/>
</dbReference>
<organism evidence="13 15">
    <name type="scientific">Candidatus Methanodesulfokora washburnensis</name>
    <dbReference type="NCBI Taxonomy" id="2478471"/>
    <lineage>
        <taxon>Archaea</taxon>
        <taxon>Thermoproteota</taxon>
        <taxon>Candidatus Korarchaeia</taxon>
        <taxon>Candidatus Korarchaeia incertae sedis</taxon>
        <taxon>Candidatus Methanodesulfokora</taxon>
    </lineage>
</organism>
<dbReference type="GO" id="GO:0016114">
    <property type="term" value="P:terpenoid biosynthetic process"/>
    <property type="evidence" value="ECO:0007669"/>
    <property type="project" value="TreeGrafter"/>
</dbReference>
<feature type="binding site" evidence="10">
    <location>
        <position position="72"/>
    </location>
    <ligand>
        <name>substrate</name>
    </ligand>
</feature>
<dbReference type="EMBL" id="RCOS01000062">
    <property type="protein sequence ID" value="RSN76175.1"/>
    <property type="molecule type" value="Genomic_DNA"/>
</dbReference>
<keyword evidence="7 10" id="KW-0067">ATP-binding</keyword>
<feature type="binding site" evidence="10">
    <location>
        <position position="226"/>
    </location>
    <ligand>
        <name>ATP</name>
        <dbReference type="ChEBI" id="CHEBI:30616"/>
    </ligand>
</feature>